<dbReference type="Proteomes" id="UP000731465">
    <property type="component" value="Unassembled WGS sequence"/>
</dbReference>
<comment type="caution">
    <text evidence="5">The sequence shown here is derived from an EMBL/GenBank/DDBJ whole genome shotgun (WGS) entry which is preliminary data.</text>
</comment>
<accession>A0ABS7DG34</accession>
<evidence type="ECO:0000259" key="4">
    <source>
        <dbReference type="PROSITE" id="PS51118"/>
    </source>
</evidence>
<dbReference type="PROSITE" id="PS51118">
    <property type="entry name" value="HTH_HXLR"/>
    <property type="match status" value="1"/>
</dbReference>
<dbReference type="SUPFAM" id="SSF46785">
    <property type="entry name" value="Winged helix' DNA-binding domain"/>
    <property type="match status" value="1"/>
</dbReference>
<dbReference type="PANTHER" id="PTHR33204:SF29">
    <property type="entry name" value="TRANSCRIPTIONAL REGULATOR"/>
    <property type="match status" value="1"/>
</dbReference>
<dbReference type="EMBL" id="JAGFNY010000013">
    <property type="protein sequence ID" value="MBW7570247.1"/>
    <property type="molecule type" value="Genomic_DNA"/>
</dbReference>
<feature type="domain" description="HTH hxlR-type" evidence="4">
    <location>
        <begin position="12"/>
        <end position="112"/>
    </location>
</feature>
<sequence>MYQKKKQEDIRCPLEYAISLISGKWNSRVLCVLHTYGTVRYSKIRDELVSVSDAVLSATLKEMLNKNLIVKHVLSTELTPHVEYSLSDYCKTLLPALQELCKWGGVHFTSHDESIPLCKRCGCNTNMKKEP</sequence>
<protein>
    <submittedName>
        <fullName evidence="5">Helix-turn-helix transcriptional regulator</fullName>
    </submittedName>
</protein>
<reference evidence="5 6" key="1">
    <citation type="submission" date="2021-03" db="EMBL/GenBank/DDBJ databases">
        <title>Succinivibrio sp. nov. isolated from feces of cow.</title>
        <authorList>
            <person name="Choi J.-Y."/>
        </authorList>
    </citation>
    <scope>NUCLEOTIDE SEQUENCE [LARGE SCALE GENOMIC DNA]</scope>
    <source>
        <strain evidence="5 6">AGMB01872</strain>
    </source>
</reference>
<evidence type="ECO:0000313" key="5">
    <source>
        <dbReference type="EMBL" id="MBW7570247.1"/>
    </source>
</evidence>
<evidence type="ECO:0000313" key="6">
    <source>
        <dbReference type="Proteomes" id="UP000731465"/>
    </source>
</evidence>
<keyword evidence="3" id="KW-0804">Transcription</keyword>
<gene>
    <name evidence="5" type="ORF">J5V48_04990</name>
</gene>
<dbReference type="RefSeq" id="WP_219937469.1">
    <property type="nucleotide sequence ID" value="NZ_JAGFNY010000013.1"/>
</dbReference>
<keyword evidence="2" id="KW-0238">DNA-binding</keyword>
<dbReference type="InterPro" id="IPR036390">
    <property type="entry name" value="WH_DNA-bd_sf"/>
</dbReference>
<evidence type="ECO:0000256" key="2">
    <source>
        <dbReference type="ARBA" id="ARBA00023125"/>
    </source>
</evidence>
<keyword evidence="6" id="KW-1185">Reference proteome</keyword>
<dbReference type="PANTHER" id="PTHR33204">
    <property type="entry name" value="TRANSCRIPTIONAL REGULATOR, MARR FAMILY"/>
    <property type="match status" value="1"/>
</dbReference>
<proteinExistence type="predicted"/>
<organism evidence="5 6">
    <name type="scientific">Succinivibrio faecicola</name>
    <dbReference type="NCBI Taxonomy" id="2820300"/>
    <lineage>
        <taxon>Bacteria</taxon>
        <taxon>Pseudomonadati</taxon>
        <taxon>Pseudomonadota</taxon>
        <taxon>Gammaproteobacteria</taxon>
        <taxon>Aeromonadales</taxon>
        <taxon>Succinivibrionaceae</taxon>
        <taxon>Succinivibrio</taxon>
    </lineage>
</organism>
<dbReference type="InterPro" id="IPR036388">
    <property type="entry name" value="WH-like_DNA-bd_sf"/>
</dbReference>
<evidence type="ECO:0000256" key="1">
    <source>
        <dbReference type="ARBA" id="ARBA00023015"/>
    </source>
</evidence>
<keyword evidence="1" id="KW-0805">Transcription regulation</keyword>
<dbReference type="Gene3D" id="1.10.10.10">
    <property type="entry name" value="Winged helix-like DNA-binding domain superfamily/Winged helix DNA-binding domain"/>
    <property type="match status" value="1"/>
</dbReference>
<dbReference type="Pfam" id="PF01638">
    <property type="entry name" value="HxlR"/>
    <property type="match status" value="1"/>
</dbReference>
<evidence type="ECO:0000256" key="3">
    <source>
        <dbReference type="ARBA" id="ARBA00023163"/>
    </source>
</evidence>
<name>A0ABS7DG34_9GAMM</name>
<dbReference type="InterPro" id="IPR002577">
    <property type="entry name" value="HTH_HxlR"/>
</dbReference>